<comment type="similarity">
    <text evidence="1">Belongs to the short-chain fatty acyl-CoA assimilation regulator (ScfR) family.</text>
</comment>
<dbReference type="SUPFAM" id="SSF47413">
    <property type="entry name" value="lambda repressor-like DNA-binding domains"/>
    <property type="match status" value="1"/>
</dbReference>
<protein>
    <submittedName>
        <fullName evidence="3">Helix-turn-helix domain-containing protein</fullName>
    </submittedName>
</protein>
<keyword evidence="4" id="KW-1185">Reference proteome</keyword>
<reference evidence="3 4" key="1">
    <citation type="submission" date="2019-02" db="EMBL/GenBank/DDBJ databases">
        <authorList>
            <person name="Sun L."/>
            <person name="Pan D."/>
            <person name="Wu X."/>
        </authorList>
    </citation>
    <scope>NUCLEOTIDE SEQUENCE [LARGE SCALE GENOMIC DNA]</scope>
    <source>
        <strain evidence="3 4">JW-1</strain>
    </source>
</reference>
<dbReference type="CDD" id="cd00093">
    <property type="entry name" value="HTH_XRE"/>
    <property type="match status" value="1"/>
</dbReference>
<dbReference type="AlphaFoldDB" id="A0A4P6KGF9"/>
<dbReference type="InterPro" id="IPR052345">
    <property type="entry name" value="Rad_response_metalloprotease"/>
</dbReference>
<dbReference type="Gene3D" id="1.10.260.40">
    <property type="entry name" value="lambda repressor-like DNA-binding domains"/>
    <property type="match status" value="1"/>
</dbReference>
<evidence type="ECO:0000313" key="4">
    <source>
        <dbReference type="Proteomes" id="UP000289260"/>
    </source>
</evidence>
<dbReference type="SMART" id="SM00530">
    <property type="entry name" value="HTH_XRE"/>
    <property type="match status" value="1"/>
</dbReference>
<dbReference type="KEGG" id="ltr:EVS81_12795"/>
<dbReference type="Gene3D" id="1.10.10.2910">
    <property type="match status" value="1"/>
</dbReference>
<dbReference type="Pfam" id="PF06114">
    <property type="entry name" value="Peptidase_M78"/>
    <property type="match status" value="1"/>
</dbReference>
<dbReference type="EMBL" id="CP035806">
    <property type="protein sequence ID" value="QBE49595.1"/>
    <property type="molecule type" value="Genomic_DNA"/>
</dbReference>
<dbReference type="RefSeq" id="WP_130110722.1">
    <property type="nucleotide sequence ID" value="NZ_CP035806.1"/>
</dbReference>
<dbReference type="Pfam" id="PF01381">
    <property type="entry name" value="HTH_3"/>
    <property type="match status" value="1"/>
</dbReference>
<dbReference type="OrthoDB" id="9794834at2"/>
<dbReference type="PANTHER" id="PTHR43236:SF1">
    <property type="entry name" value="BLL7220 PROTEIN"/>
    <property type="match status" value="1"/>
</dbReference>
<evidence type="ECO:0000256" key="1">
    <source>
        <dbReference type="ARBA" id="ARBA00007227"/>
    </source>
</evidence>
<dbReference type="InterPro" id="IPR001387">
    <property type="entry name" value="Cro/C1-type_HTH"/>
</dbReference>
<name>A0A4P6KGF9_9MICO</name>
<dbReference type="InterPro" id="IPR010359">
    <property type="entry name" value="IrrE_HExxH"/>
</dbReference>
<organism evidence="3 4">
    <name type="scientific">Leucobacter triazinivorans</name>
    <dbReference type="NCBI Taxonomy" id="1784719"/>
    <lineage>
        <taxon>Bacteria</taxon>
        <taxon>Bacillati</taxon>
        <taxon>Actinomycetota</taxon>
        <taxon>Actinomycetes</taxon>
        <taxon>Micrococcales</taxon>
        <taxon>Microbacteriaceae</taxon>
        <taxon>Leucobacter</taxon>
    </lineage>
</organism>
<dbReference type="GO" id="GO:0003677">
    <property type="term" value="F:DNA binding"/>
    <property type="evidence" value="ECO:0007669"/>
    <property type="project" value="InterPro"/>
</dbReference>
<dbReference type="InterPro" id="IPR010982">
    <property type="entry name" value="Lambda_DNA-bd_dom_sf"/>
</dbReference>
<evidence type="ECO:0000313" key="3">
    <source>
        <dbReference type="EMBL" id="QBE49595.1"/>
    </source>
</evidence>
<feature type="domain" description="HTH cro/C1-type" evidence="2">
    <location>
        <begin position="11"/>
        <end position="65"/>
    </location>
</feature>
<evidence type="ECO:0000259" key="2">
    <source>
        <dbReference type="PROSITE" id="PS50943"/>
    </source>
</evidence>
<gene>
    <name evidence="3" type="ORF">EVS81_12795</name>
</gene>
<dbReference type="Proteomes" id="UP000289260">
    <property type="component" value="Chromosome"/>
</dbReference>
<dbReference type="PANTHER" id="PTHR43236">
    <property type="entry name" value="ANTITOXIN HIGA1"/>
    <property type="match status" value="1"/>
</dbReference>
<accession>A0A4P6KGF9</accession>
<dbReference type="PROSITE" id="PS50943">
    <property type="entry name" value="HTH_CROC1"/>
    <property type="match status" value="1"/>
</dbReference>
<sequence length="398" mass="43388">MSGSQPVGGAVRRLRAALGLSQSELADRAGIAAGTMSMIENDRISATAEAIEALSTVLDCSPDYLRRDNGDLLAGRPWLRAYADAPSRTVESVVADSSTAIDAAQRLDLRFVPDVLPIFSGDPNNDADIEEFTAQVRVAAGLGEDDVVKNMVRTAERLGCVVLPMESELGRHLGMSNRVDGTAVIRVARSNDGSTHYVPGDRQRFTVAHELGHLVMHFEQRPPDSAVEAARIEKQAHRFAAAFLAPADPLIDDLNRIGGRVTLSALAQLKEAWGVAIKALVVRFQHLGVIEQDHARSLYKQISARRWNKSEPVHVPNEESVWLAKALKKRFGSEGDPFAGASVALGLGRSYFERWAMWAVENQADAVAEVVQLGFGKRIDNQSLNEESRGQVLRMPVR</sequence>
<proteinExistence type="inferred from homology"/>